<feature type="region of interest" description="Disordered" evidence="1">
    <location>
        <begin position="73"/>
        <end position="173"/>
    </location>
</feature>
<proteinExistence type="predicted"/>
<evidence type="ECO:0000313" key="2">
    <source>
        <dbReference type="EMBL" id="OCF58180.1"/>
    </source>
</evidence>
<dbReference type="OrthoDB" id="2565254at2759"/>
<reference evidence="2 3" key="1">
    <citation type="submission" date="2013-07" db="EMBL/GenBank/DDBJ databases">
        <title>The Genome Sequence of Kwoniella mangroviensis CBS10435.</title>
        <authorList>
            <consortium name="The Broad Institute Genome Sequencing Platform"/>
            <person name="Cuomo C."/>
            <person name="Litvintseva A."/>
            <person name="Chen Y."/>
            <person name="Heitman J."/>
            <person name="Sun S."/>
            <person name="Springer D."/>
            <person name="Dromer F."/>
            <person name="Young S.K."/>
            <person name="Zeng Q."/>
            <person name="Gargeya S."/>
            <person name="Fitzgerald M."/>
            <person name="Abouelleil A."/>
            <person name="Alvarado L."/>
            <person name="Berlin A.M."/>
            <person name="Chapman S.B."/>
            <person name="Dewar J."/>
            <person name="Goldberg J."/>
            <person name="Griggs A."/>
            <person name="Gujja S."/>
            <person name="Hansen M."/>
            <person name="Howarth C."/>
            <person name="Imamovic A."/>
            <person name="Larimer J."/>
            <person name="McCowan C."/>
            <person name="Murphy C."/>
            <person name="Pearson M."/>
            <person name="Priest M."/>
            <person name="Roberts A."/>
            <person name="Saif S."/>
            <person name="Shea T."/>
            <person name="Sykes S."/>
            <person name="Wortman J."/>
            <person name="Nusbaum C."/>
            <person name="Birren B."/>
        </authorList>
    </citation>
    <scope>NUCLEOTIDE SEQUENCE [LARGE SCALE GENOMIC DNA]</scope>
    <source>
        <strain evidence="2 3">CBS 10435</strain>
    </source>
</reference>
<feature type="compositionally biased region" description="Polar residues" evidence="1">
    <location>
        <begin position="373"/>
        <end position="382"/>
    </location>
</feature>
<feature type="compositionally biased region" description="Low complexity" evidence="1">
    <location>
        <begin position="104"/>
        <end position="121"/>
    </location>
</feature>
<accession>A0A1B9IRT8</accession>
<sequence length="451" mass="50063">MFAPRSTHLPRTYSVYHQPTTTRKNANKENAGALPSKTPSRAGKPMMGGGLGTGLRMGLGVKTEVRDRNVLIQHQQQQGYQGGGKGKGKEGEDIEPKRLFSHGPSKSTTSIPPSKSLSSMPHIQLTKTPAPSRKKQQSFQALRTPAPSFQEPAPTPLPSATRQRRRSRQSLSNISLTPIKASIEQSFVTPAPVQWEEELSLGSIEETTNEMLQDVREENELDDGSDGDPEYMPPPVQELPYAPAYDHPDLTSIFSTLSGLPPMWTVHDDVIMRDVPEFEFQEMIVGRLTLKDDEELEEEWLRTKSKPQLEPTQPTKPQNTSIRGMTSKSSLQPKTTPRPSVTSSRLDTTTKTKPPAPVPRPPPIRQRTTISTGSRSAQSRQASLHPAQKAAQPVKPIKISEEDQKLFESWEKEDVPLGDFELNLDMDFVDGDLNFGALKLSDYESSSQSRQ</sequence>
<feature type="compositionally biased region" description="Pro residues" evidence="1">
    <location>
        <begin position="354"/>
        <end position="364"/>
    </location>
</feature>
<feature type="region of interest" description="Disordered" evidence="1">
    <location>
        <begin position="299"/>
        <end position="397"/>
    </location>
</feature>
<dbReference type="STRING" id="1331196.A0A1B9IRT8"/>
<gene>
    <name evidence="2" type="ORF">L486_04210</name>
</gene>
<feature type="compositionally biased region" description="Basic and acidic residues" evidence="1">
    <location>
        <begin position="87"/>
        <end position="98"/>
    </location>
</feature>
<feature type="compositionally biased region" description="Polar residues" evidence="1">
    <location>
        <begin position="15"/>
        <end position="24"/>
    </location>
</feature>
<feature type="compositionally biased region" description="Polar residues" evidence="1">
    <location>
        <begin position="310"/>
        <end position="347"/>
    </location>
</feature>
<evidence type="ECO:0000313" key="3">
    <source>
        <dbReference type="Proteomes" id="UP000092583"/>
    </source>
</evidence>
<dbReference type="EMBL" id="KI669462">
    <property type="protein sequence ID" value="OCF58180.1"/>
    <property type="molecule type" value="Genomic_DNA"/>
</dbReference>
<feature type="region of interest" description="Disordered" evidence="1">
    <location>
        <begin position="1"/>
        <end position="53"/>
    </location>
</feature>
<reference evidence="3" key="2">
    <citation type="submission" date="2013-12" db="EMBL/GenBank/DDBJ databases">
        <title>Evolution of pathogenesis and genome organization in the Tremellales.</title>
        <authorList>
            <person name="Cuomo C."/>
            <person name="Litvintseva A."/>
            <person name="Heitman J."/>
            <person name="Chen Y."/>
            <person name="Sun S."/>
            <person name="Springer D."/>
            <person name="Dromer F."/>
            <person name="Young S."/>
            <person name="Zeng Q."/>
            <person name="Chapman S."/>
            <person name="Gujja S."/>
            <person name="Saif S."/>
            <person name="Birren B."/>
        </authorList>
    </citation>
    <scope>NUCLEOTIDE SEQUENCE [LARGE SCALE GENOMIC DNA]</scope>
    <source>
        <strain evidence="3">CBS 10435</strain>
    </source>
</reference>
<evidence type="ECO:0000256" key="1">
    <source>
        <dbReference type="SAM" id="MobiDB-lite"/>
    </source>
</evidence>
<name>A0A1B9IRT8_9TREE</name>
<protein>
    <submittedName>
        <fullName evidence="2">Uncharacterized protein</fullName>
    </submittedName>
</protein>
<organism evidence="2 3">
    <name type="scientific">Kwoniella mangroviensis CBS 10435</name>
    <dbReference type="NCBI Taxonomy" id="1331196"/>
    <lineage>
        <taxon>Eukaryota</taxon>
        <taxon>Fungi</taxon>
        <taxon>Dikarya</taxon>
        <taxon>Basidiomycota</taxon>
        <taxon>Agaricomycotina</taxon>
        <taxon>Tremellomycetes</taxon>
        <taxon>Tremellales</taxon>
        <taxon>Cryptococcaceae</taxon>
        <taxon>Kwoniella</taxon>
    </lineage>
</organism>
<dbReference type="AlphaFoldDB" id="A0A1B9IRT8"/>
<keyword evidence="3" id="KW-1185">Reference proteome</keyword>
<dbReference type="Proteomes" id="UP000092583">
    <property type="component" value="Unassembled WGS sequence"/>
</dbReference>